<keyword evidence="2" id="KW-0597">Phosphoprotein</keyword>
<dbReference type="PROSITE" id="PS01179">
    <property type="entry name" value="PID"/>
    <property type="match status" value="1"/>
</dbReference>
<evidence type="ECO:0000256" key="3">
    <source>
        <dbReference type="SAM" id="MobiDB-lite"/>
    </source>
</evidence>
<dbReference type="Pfam" id="PF06311">
    <property type="entry name" value="NumbF"/>
    <property type="match status" value="1"/>
</dbReference>
<feature type="compositionally biased region" description="Basic and acidic residues" evidence="3">
    <location>
        <begin position="333"/>
        <end position="347"/>
    </location>
</feature>
<dbReference type="CDD" id="cd01268">
    <property type="entry name" value="PTB_Numb"/>
    <property type="match status" value="1"/>
</dbReference>
<dbReference type="GO" id="GO:0005737">
    <property type="term" value="C:cytoplasm"/>
    <property type="evidence" value="ECO:0007669"/>
    <property type="project" value="TreeGrafter"/>
</dbReference>
<dbReference type="SMART" id="SM00462">
    <property type="entry name" value="PTB"/>
    <property type="match status" value="1"/>
</dbReference>
<proteinExistence type="predicted"/>
<evidence type="ECO:0000313" key="5">
    <source>
        <dbReference type="EMBL" id="CAH1792310.1"/>
    </source>
</evidence>
<feature type="compositionally biased region" description="Pro residues" evidence="3">
    <location>
        <begin position="459"/>
        <end position="472"/>
    </location>
</feature>
<keyword evidence="6" id="KW-1185">Reference proteome</keyword>
<organism evidence="5 6">
    <name type="scientific">Owenia fusiformis</name>
    <name type="common">Polychaete worm</name>
    <dbReference type="NCBI Taxonomy" id="6347"/>
    <lineage>
        <taxon>Eukaryota</taxon>
        <taxon>Metazoa</taxon>
        <taxon>Spiralia</taxon>
        <taxon>Lophotrochozoa</taxon>
        <taxon>Annelida</taxon>
        <taxon>Polychaeta</taxon>
        <taxon>Sedentaria</taxon>
        <taxon>Canalipalpata</taxon>
        <taxon>Sabellida</taxon>
        <taxon>Oweniida</taxon>
        <taxon>Oweniidae</taxon>
        <taxon>Owenia</taxon>
    </lineage>
</organism>
<dbReference type="Gene3D" id="2.30.29.30">
    <property type="entry name" value="Pleckstrin-homology domain (PH domain)/Phosphotyrosine-binding domain (PTB)"/>
    <property type="match status" value="1"/>
</dbReference>
<feature type="region of interest" description="Disordered" evidence="3">
    <location>
        <begin position="501"/>
        <end position="548"/>
    </location>
</feature>
<dbReference type="Pfam" id="PF00640">
    <property type="entry name" value="PID"/>
    <property type="match status" value="1"/>
</dbReference>
<reference evidence="5" key="1">
    <citation type="submission" date="2022-03" db="EMBL/GenBank/DDBJ databases">
        <authorList>
            <person name="Martin C."/>
        </authorList>
    </citation>
    <scope>NUCLEOTIDE SEQUENCE</scope>
</reference>
<dbReference type="Proteomes" id="UP000749559">
    <property type="component" value="Unassembled WGS sequence"/>
</dbReference>
<dbReference type="InterPro" id="IPR016698">
    <property type="entry name" value="Numb/numb-like"/>
</dbReference>
<dbReference type="PANTHER" id="PTHR47368:SF2">
    <property type="entry name" value="PID DOMAIN-CONTAINING PROTEIN"/>
    <property type="match status" value="1"/>
</dbReference>
<dbReference type="EMBL" id="CAIIXF020000008">
    <property type="protein sequence ID" value="CAH1792310.1"/>
    <property type="molecule type" value="Genomic_DNA"/>
</dbReference>
<evidence type="ECO:0000313" key="6">
    <source>
        <dbReference type="Proteomes" id="UP000749559"/>
    </source>
</evidence>
<protein>
    <recommendedName>
        <fullName evidence="4">PID domain-containing protein</fullName>
    </recommendedName>
</protein>
<feature type="compositionally biased region" description="Polar residues" evidence="3">
    <location>
        <begin position="316"/>
        <end position="326"/>
    </location>
</feature>
<evidence type="ECO:0000256" key="2">
    <source>
        <dbReference type="ARBA" id="ARBA00022553"/>
    </source>
</evidence>
<dbReference type="AlphaFoldDB" id="A0A8S4PGK6"/>
<sequence length="647" mass="71405">MWHWISPKGDRSVELDPRNEFLVKSDKDSILISKPVKDHISSVIRICLNYLRRILVLVSQGLSDGEEDEKKVRDGTCSFQVRYLGCLEVFESRGMHVCEEAVKVLKASYKERKRKSSKLKFWKAPNEQCKGKYQRAVLYVSGDALRVVDEISKGLIVDQTIEKVSFCAPDRHHEKGFAYICRDGTTRRWLCHGFLALKESGERLSHAVGCAFTICLERKQKREKETVQVEFNQKGTTFSRMGSFRATTITERIADPQSAIIAEPVPQTQVVTPFAVQRPHAKEDMLLRQGSFRGFSKLQDASSPFKRQMSLRLNELPSNIQRQQNFVGPVSPIKEEESPRENGHEDVAWEPLPNQNPGRVSPIPEASPTKENENPDAIASMCQELTQGLSALNSADPFAKTTAPLANNQHQPSSPANQVFTATVHQTPTRTTQQSPAMPQATPVGAFGAQPVRQTNPWSTPPPPVAMAPHTPPTQTTPQKQHGHQRKLSDAEFWLETAQHTAAQAASSPAPAHAPVNHPAGVNGSALTPQQQQYMAAQQQQQQRAVAPPIGHIRSHSIDSGESYRKPTLKELSSKSTFHANFQSVQNGTSSSGMTTAAWPGSSRSATDSFDPFDVAWAAKAQAQKKAEPAAPNTTMAGPKPAFTVQL</sequence>
<evidence type="ECO:0000256" key="1">
    <source>
        <dbReference type="ARBA" id="ARBA00022473"/>
    </source>
</evidence>
<dbReference type="OrthoDB" id="10070446at2759"/>
<evidence type="ECO:0000259" key="4">
    <source>
        <dbReference type="PROSITE" id="PS01179"/>
    </source>
</evidence>
<feature type="region of interest" description="Disordered" evidence="3">
    <location>
        <begin position="584"/>
        <end position="609"/>
    </location>
</feature>
<feature type="region of interest" description="Disordered" evidence="3">
    <location>
        <begin position="624"/>
        <end position="647"/>
    </location>
</feature>
<dbReference type="InterPro" id="IPR010449">
    <property type="entry name" value="Numb_domain"/>
</dbReference>
<gene>
    <name evidence="5" type="ORF">OFUS_LOCUS17295</name>
</gene>
<dbReference type="SUPFAM" id="SSF50729">
    <property type="entry name" value="PH domain-like"/>
    <property type="match status" value="1"/>
</dbReference>
<dbReference type="PANTHER" id="PTHR47368">
    <property type="entry name" value="NUMB"/>
    <property type="match status" value="1"/>
</dbReference>
<name>A0A8S4PGK6_OWEFU</name>
<dbReference type="InterPro" id="IPR011993">
    <property type="entry name" value="PH-like_dom_sf"/>
</dbReference>
<accession>A0A8S4PGK6</accession>
<feature type="region of interest" description="Disordered" evidence="3">
    <location>
        <begin position="315"/>
        <end position="374"/>
    </location>
</feature>
<dbReference type="InterPro" id="IPR006020">
    <property type="entry name" value="PTB/PI_dom"/>
</dbReference>
<feature type="compositionally biased region" description="Polar residues" evidence="3">
    <location>
        <begin position="584"/>
        <end position="595"/>
    </location>
</feature>
<feature type="compositionally biased region" description="Low complexity" evidence="3">
    <location>
        <begin position="530"/>
        <end position="547"/>
    </location>
</feature>
<comment type="caution">
    <text evidence="5">The sequence shown here is derived from an EMBL/GenBank/DDBJ whole genome shotgun (WGS) entry which is preliminary data.</text>
</comment>
<feature type="region of interest" description="Disordered" evidence="3">
    <location>
        <begin position="454"/>
        <end position="487"/>
    </location>
</feature>
<feature type="domain" description="PID" evidence="4">
    <location>
        <begin position="77"/>
        <end position="228"/>
    </location>
</feature>
<keyword evidence="1" id="KW-0217">Developmental protein</keyword>
<feature type="compositionally biased region" description="Low complexity" evidence="3">
    <location>
        <begin position="501"/>
        <end position="514"/>
    </location>
</feature>